<accession>A0ABD0RD27</accession>
<feature type="non-terminal residue" evidence="2">
    <location>
        <position position="1"/>
    </location>
</feature>
<reference evidence="2 3" key="1">
    <citation type="submission" date="2024-05" db="EMBL/GenBank/DDBJ databases">
        <title>Genome sequencing and assembly of Indian major carp, Cirrhinus mrigala (Hamilton, 1822).</title>
        <authorList>
            <person name="Mohindra V."/>
            <person name="Chowdhury L.M."/>
            <person name="Lal K."/>
            <person name="Jena J.K."/>
        </authorList>
    </citation>
    <scope>NUCLEOTIDE SEQUENCE [LARGE SCALE GENOMIC DNA]</scope>
    <source>
        <strain evidence="2">CM1030</strain>
        <tissue evidence="2">Blood</tissue>
    </source>
</reference>
<keyword evidence="3" id="KW-1185">Reference proteome</keyword>
<feature type="region of interest" description="Disordered" evidence="1">
    <location>
        <begin position="1"/>
        <end position="26"/>
    </location>
</feature>
<feature type="region of interest" description="Disordered" evidence="1">
    <location>
        <begin position="108"/>
        <end position="152"/>
    </location>
</feature>
<evidence type="ECO:0000313" key="2">
    <source>
        <dbReference type="EMBL" id="KAL0196425.1"/>
    </source>
</evidence>
<organism evidence="2 3">
    <name type="scientific">Cirrhinus mrigala</name>
    <name type="common">Mrigala</name>
    <dbReference type="NCBI Taxonomy" id="683832"/>
    <lineage>
        <taxon>Eukaryota</taxon>
        <taxon>Metazoa</taxon>
        <taxon>Chordata</taxon>
        <taxon>Craniata</taxon>
        <taxon>Vertebrata</taxon>
        <taxon>Euteleostomi</taxon>
        <taxon>Actinopterygii</taxon>
        <taxon>Neopterygii</taxon>
        <taxon>Teleostei</taxon>
        <taxon>Ostariophysi</taxon>
        <taxon>Cypriniformes</taxon>
        <taxon>Cyprinidae</taxon>
        <taxon>Labeoninae</taxon>
        <taxon>Labeonini</taxon>
        <taxon>Cirrhinus</taxon>
    </lineage>
</organism>
<feature type="compositionally biased region" description="Polar residues" evidence="1">
    <location>
        <begin position="8"/>
        <end position="20"/>
    </location>
</feature>
<comment type="caution">
    <text evidence="2">The sequence shown here is derived from an EMBL/GenBank/DDBJ whole genome shotgun (WGS) entry which is preliminary data.</text>
</comment>
<dbReference type="AlphaFoldDB" id="A0ABD0RD27"/>
<name>A0ABD0RD27_CIRMR</name>
<feature type="region of interest" description="Disordered" evidence="1">
    <location>
        <begin position="58"/>
        <end position="96"/>
    </location>
</feature>
<evidence type="ECO:0000313" key="3">
    <source>
        <dbReference type="Proteomes" id="UP001529510"/>
    </source>
</evidence>
<sequence length="180" mass="19566">KHDIFHLQETSPPTSKSPSGRNLIRDSGSSISITTVTDQPGFLFPIVRTTPITVRRKKIEESSLSWSPEQNKSRNETKRPLIRLVPEDSGQRPNSNMLVTDVYYEDVPNTSTTTTTPVQNNDQDQETSTTTAKPLTTTSKPAENATSAANASTATTGSAISASMKIISQTTQPLFNGKTL</sequence>
<evidence type="ECO:0000256" key="1">
    <source>
        <dbReference type="SAM" id="MobiDB-lite"/>
    </source>
</evidence>
<protein>
    <submittedName>
        <fullName evidence="2">Uncharacterized protein</fullName>
    </submittedName>
</protein>
<dbReference type="Proteomes" id="UP001529510">
    <property type="component" value="Unassembled WGS sequence"/>
</dbReference>
<gene>
    <name evidence="2" type="ORF">M9458_009997</name>
</gene>
<dbReference type="EMBL" id="JAMKFB020000004">
    <property type="protein sequence ID" value="KAL0196425.1"/>
    <property type="molecule type" value="Genomic_DNA"/>
</dbReference>
<proteinExistence type="predicted"/>
<feature type="compositionally biased region" description="Basic and acidic residues" evidence="1">
    <location>
        <begin position="71"/>
        <end position="90"/>
    </location>
</feature>